<name>A0A0F7L087_9VIRU</name>
<feature type="compositionally biased region" description="Basic residues" evidence="1">
    <location>
        <begin position="111"/>
        <end position="124"/>
    </location>
</feature>
<feature type="region of interest" description="Disordered" evidence="1">
    <location>
        <begin position="77"/>
        <end position="124"/>
    </location>
</feature>
<accession>A0A0F7L087</accession>
<dbReference type="EMBL" id="KR029577">
    <property type="protein sequence ID" value="AKH45919.1"/>
    <property type="molecule type" value="Genomic_DNA"/>
</dbReference>
<proteinExistence type="predicted"/>
<evidence type="ECO:0000313" key="2">
    <source>
        <dbReference type="EMBL" id="AKH45919.1"/>
    </source>
</evidence>
<sequence>MLGFAPLVRARKAPRCLHPANARLPKGRPRTQPKNFRFGRTFCHGRNHAGGKRGSSFRHSPPDEPCAFCWLRASAGANGSGTEQQSKPVAGRAGLPTRQQPLLEPQPAGRLRGHARGRPSRVRR</sequence>
<reference evidence="2" key="1">
    <citation type="journal article" date="2015" name="Front. Microbiol.">
        <title>Combining genomic sequencing methods to explore viral diversity and reveal potential virus-host interactions.</title>
        <authorList>
            <person name="Chow C.E."/>
            <person name="Winget D.M."/>
            <person name="White R.A.III."/>
            <person name="Hallam S.J."/>
            <person name="Suttle C.A."/>
        </authorList>
    </citation>
    <scope>NUCLEOTIDE SEQUENCE</scope>
    <source>
        <strain evidence="2">Anoxic3_1</strain>
    </source>
</reference>
<reference evidence="2" key="2">
    <citation type="submission" date="2015-03" db="EMBL/GenBank/DDBJ databases">
        <authorList>
            <person name="Chow C.-E.T."/>
            <person name="Winget D.M."/>
            <person name="White R.A.III."/>
            <person name="Hallam S.J."/>
            <person name="Suttle C.A."/>
        </authorList>
    </citation>
    <scope>NUCLEOTIDE SEQUENCE</scope>
    <source>
        <strain evidence="2">Anoxic3_1</strain>
    </source>
</reference>
<protein>
    <submittedName>
        <fullName evidence="2">Uncharacterized protein</fullName>
    </submittedName>
</protein>
<evidence type="ECO:0000256" key="1">
    <source>
        <dbReference type="SAM" id="MobiDB-lite"/>
    </source>
</evidence>
<organism evidence="2">
    <name type="scientific">uncultured marine virus</name>
    <dbReference type="NCBI Taxonomy" id="186617"/>
    <lineage>
        <taxon>Viruses</taxon>
        <taxon>environmental samples</taxon>
    </lineage>
</organism>
<feature type="region of interest" description="Disordered" evidence="1">
    <location>
        <begin position="18"/>
        <end position="61"/>
    </location>
</feature>